<feature type="compositionally biased region" description="Low complexity" evidence="1">
    <location>
        <begin position="290"/>
        <end position="299"/>
    </location>
</feature>
<evidence type="ECO:0000313" key="3">
    <source>
        <dbReference type="EMBL" id="CAL1136276.1"/>
    </source>
</evidence>
<comment type="caution">
    <text evidence="2">The sequence shown here is derived from an EMBL/GenBank/DDBJ whole genome shotgun (WGS) entry which is preliminary data.</text>
</comment>
<gene>
    <name evidence="2" type="ORF">C1SCF055_LOCUS10561</name>
</gene>
<reference evidence="3" key="2">
    <citation type="submission" date="2024-04" db="EMBL/GenBank/DDBJ databases">
        <authorList>
            <person name="Chen Y."/>
            <person name="Shah S."/>
            <person name="Dougan E. K."/>
            <person name="Thang M."/>
            <person name="Chan C."/>
        </authorList>
    </citation>
    <scope>NUCLEOTIDE SEQUENCE [LARGE SCALE GENOMIC DNA]</scope>
</reference>
<feature type="region of interest" description="Disordered" evidence="1">
    <location>
        <begin position="1"/>
        <end position="33"/>
    </location>
</feature>
<sequence length="345" mass="39100">MGCGASSEPPRTVPVTPAPVPAPKVEKKEEEANVPVDGYTEKWPDLCDPDKEFNLLDYVFCLPEKTGCIGTMLMEPEKKWLTQEDIRTWKYVIKKDWKESKTVFMTAPRQGARDQKCTFNPVTRNGKLAWTSNRFFSDFSITEEGMEFRNRKEPERALLVHRSLDLDGNVFWKSDGHLVDNLHEMLFSVAQWSAEEQTLEIDGKEVAKVTSEEYVCPDFFLACYFVVRGEPEMCDYVLTSAKAQKERDALNKRAMEAIEQKGGRDYFKELREQKAKEEEREKEKREAAAARKAAAPSGGHSSGGPPPAAKWWVCQKCGWKFAIKPFQGKCTVSRGTACGGVCVQK</sequence>
<accession>A0A9P1C2Z3</accession>
<evidence type="ECO:0000256" key="1">
    <source>
        <dbReference type="SAM" id="MobiDB-lite"/>
    </source>
</evidence>
<dbReference type="EMBL" id="CAMXCT030000757">
    <property type="protein sequence ID" value="CAL4770213.1"/>
    <property type="molecule type" value="Genomic_DNA"/>
</dbReference>
<dbReference type="EMBL" id="CAMXCT010000757">
    <property type="protein sequence ID" value="CAI3982901.1"/>
    <property type="molecule type" value="Genomic_DNA"/>
</dbReference>
<evidence type="ECO:0000313" key="2">
    <source>
        <dbReference type="EMBL" id="CAI3982901.1"/>
    </source>
</evidence>
<keyword evidence="4" id="KW-1185">Reference proteome</keyword>
<dbReference type="EMBL" id="CAMXCT020000757">
    <property type="protein sequence ID" value="CAL1136276.1"/>
    <property type="molecule type" value="Genomic_DNA"/>
</dbReference>
<organism evidence="2">
    <name type="scientific">Cladocopium goreaui</name>
    <dbReference type="NCBI Taxonomy" id="2562237"/>
    <lineage>
        <taxon>Eukaryota</taxon>
        <taxon>Sar</taxon>
        <taxon>Alveolata</taxon>
        <taxon>Dinophyceae</taxon>
        <taxon>Suessiales</taxon>
        <taxon>Symbiodiniaceae</taxon>
        <taxon>Cladocopium</taxon>
    </lineage>
</organism>
<protein>
    <submittedName>
        <fullName evidence="2">Uncharacterized protein</fullName>
    </submittedName>
</protein>
<feature type="compositionally biased region" description="Basic and acidic residues" evidence="1">
    <location>
        <begin position="272"/>
        <end position="289"/>
    </location>
</feature>
<dbReference type="AlphaFoldDB" id="A0A9P1C2Z3"/>
<evidence type="ECO:0000313" key="4">
    <source>
        <dbReference type="Proteomes" id="UP001152797"/>
    </source>
</evidence>
<proteinExistence type="predicted"/>
<feature type="region of interest" description="Disordered" evidence="1">
    <location>
        <begin position="272"/>
        <end position="306"/>
    </location>
</feature>
<dbReference type="Proteomes" id="UP001152797">
    <property type="component" value="Unassembled WGS sequence"/>
</dbReference>
<name>A0A9P1C2Z3_9DINO</name>
<reference evidence="2" key="1">
    <citation type="submission" date="2022-10" db="EMBL/GenBank/DDBJ databases">
        <authorList>
            <person name="Chen Y."/>
            <person name="Dougan E. K."/>
            <person name="Chan C."/>
            <person name="Rhodes N."/>
            <person name="Thang M."/>
        </authorList>
    </citation>
    <scope>NUCLEOTIDE SEQUENCE</scope>
</reference>